<dbReference type="PANTHER" id="PTHR24292">
    <property type="entry name" value="CYTOCHROME P450"/>
    <property type="match status" value="1"/>
</dbReference>
<dbReference type="EMBL" id="GFDL01005864">
    <property type="protein sequence ID" value="JAV29181.1"/>
    <property type="molecule type" value="Transcribed_RNA"/>
</dbReference>
<dbReference type="GO" id="GO:0005506">
    <property type="term" value="F:iron ion binding"/>
    <property type="evidence" value="ECO:0007669"/>
    <property type="project" value="InterPro"/>
</dbReference>
<dbReference type="CDD" id="cd11056">
    <property type="entry name" value="CYP6-like"/>
    <property type="match status" value="1"/>
</dbReference>
<evidence type="ECO:0000256" key="11">
    <source>
        <dbReference type="ARBA" id="ARBA00023004"/>
    </source>
</evidence>
<keyword evidence="6 14" id="KW-0349">Heme</keyword>
<dbReference type="GO" id="GO:0005789">
    <property type="term" value="C:endoplasmic reticulum membrane"/>
    <property type="evidence" value="ECO:0007669"/>
    <property type="project" value="UniProtKB-SubCell"/>
</dbReference>
<evidence type="ECO:0000256" key="15">
    <source>
        <dbReference type="RuleBase" id="RU000461"/>
    </source>
</evidence>
<keyword evidence="10 15" id="KW-0560">Oxidoreductase</keyword>
<dbReference type="GO" id="GO:0016705">
    <property type="term" value="F:oxidoreductase activity, acting on paired donors, with incorporation or reduction of molecular oxygen"/>
    <property type="evidence" value="ECO:0007669"/>
    <property type="project" value="InterPro"/>
</dbReference>
<dbReference type="GO" id="GO:0004497">
    <property type="term" value="F:monooxygenase activity"/>
    <property type="evidence" value="ECO:0007669"/>
    <property type="project" value="UniProtKB-KW"/>
</dbReference>
<evidence type="ECO:0000256" key="12">
    <source>
        <dbReference type="ARBA" id="ARBA00023033"/>
    </source>
</evidence>
<evidence type="ECO:0000256" key="14">
    <source>
        <dbReference type="PIRSR" id="PIRSR602403-1"/>
    </source>
</evidence>
<keyword evidence="9" id="KW-0492">Microsome</keyword>
<evidence type="ECO:0000313" key="16">
    <source>
        <dbReference type="EMBL" id="JAV29181.1"/>
    </source>
</evidence>
<dbReference type="PROSITE" id="PS00086">
    <property type="entry name" value="CYTOCHROME_P450"/>
    <property type="match status" value="1"/>
</dbReference>
<feature type="binding site" description="axial binding residue" evidence="14">
    <location>
        <position position="442"/>
    </location>
    <ligand>
        <name>heme</name>
        <dbReference type="ChEBI" id="CHEBI:30413"/>
    </ligand>
    <ligandPart>
        <name>Fe</name>
        <dbReference type="ChEBI" id="CHEBI:18248"/>
    </ligandPart>
</feature>
<dbReference type="InterPro" id="IPR050476">
    <property type="entry name" value="Insect_CytP450_Detox"/>
</dbReference>
<keyword evidence="11 14" id="KW-0408">Iron</keyword>
<dbReference type="Pfam" id="PF00067">
    <property type="entry name" value="p450"/>
    <property type="match status" value="1"/>
</dbReference>
<comment type="cofactor">
    <cofactor evidence="1 14">
        <name>heme</name>
        <dbReference type="ChEBI" id="CHEBI:30413"/>
    </cofactor>
</comment>
<proteinExistence type="inferred from homology"/>
<dbReference type="SUPFAM" id="SSF48264">
    <property type="entry name" value="Cytochrome P450"/>
    <property type="match status" value="1"/>
</dbReference>
<evidence type="ECO:0000256" key="5">
    <source>
        <dbReference type="ARBA" id="ARBA00010617"/>
    </source>
</evidence>
<evidence type="ECO:0000256" key="10">
    <source>
        <dbReference type="ARBA" id="ARBA00023002"/>
    </source>
</evidence>
<keyword evidence="7 14" id="KW-0479">Metal-binding</keyword>
<dbReference type="InterPro" id="IPR001128">
    <property type="entry name" value="Cyt_P450"/>
</dbReference>
<dbReference type="Gene3D" id="1.10.630.10">
    <property type="entry name" value="Cytochrome P450"/>
    <property type="match status" value="1"/>
</dbReference>
<comment type="subcellular location">
    <subcellularLocation>
        <location evidence="4">Endoplasmic reticulum membrane</location>
        <topology evidence="4">Peripheral membrane protein</topology>
    </subcellularLocation>
    <subcellularLocation>
        <location evidence="3">Microsome membrane</location>
        <topology evidence="3">Peripheral membrane protein</topology>
    </subcellularLocation>
</comment>
<evidence type="ECO:0000256" key="13">
    <source>
        <dbReference type="ARBA" id="ARBA00023136"/>
    </source>
</evidence>
<evidence type="ECO:0000256" key="8">
    <source>
        <dbReference type="ARBA" id="ARBA00022824"/>
    </source>
</evidence>
<evidence type="ECO:0000256" key="6">
    <source>
        <dbReference type="ARBA" id="ARBA00022617"/>
    </source>
</evidence>
<dbReference type="FunFam" id="1.10.630.10:FF:000042">
    <property type="entry name" value="Cytochrome P450"/>
    <property type="match status" value="1"/>
</dbReference>
<dbReference type="InterPro" id="IPR002403">
    <property type="entry name" value="Cyt_P450_E_grp-IV"/>
</dbReference>
<dbReference type="AlphaFoldDB" id="A0A1Q3FNL3"/>
<evidence type="ECO:0000256" key="2">
    <source>
        <dbReference type="ARBA" id="ARBA00003690"/>
    </source>
</evidence>
<keyword evidence="8" id="KW-0256">Endoplasmic reticulum</keyword>
<organism evidence="16">
    <name type="scientific">Culex tarsalis</name>
    <name type="common">Encephalitis mosquito</name>
    <dbReference type="NCBI Taxonomy" id="7177"/>
    <lineage>
        <taxon>Eukaryota</taxon>
        <taxon>Metazoa</taxon>
        <taxon>Ecdysozoa</taxon>
        <taxon>Arthropoda</taxon>
        <taxon>Hexapoda</taxon>
        <taxon>Insecta</taxon>
        <taxon>Pterygota</taxon>
        <taxon>Neoptera</taxon>
        <taxon>Endopterygota</taxon>
        <taxon>Diptera</taxon>
        <taxon>Nematocera</taxon>
        <taxon>Culicoidea</taxon>
        <taxon>Culicidae</taxon>
        <taxon>Culicinae</taxon>
        <taxon>Culicini</taxon>
        <taxon>Culex</taxon>
        <taxon>Culex</taxon>
    </lineage>
</organism>
<dbReference type="InterPro" id="IPR017972">
    <property type="entry name" value="Cyt_P450_CS"/>
</dbReference>
<name>A0A1Q3FNL3_CULTA</name>
<dbReference type="PANTHER" id="PTHR24292:SF84">
    <property type="entry name" value="CYTOCHROME P450 28A5-RELATED"/>
    <property type="match status" value="1"/>
</dbReference>
<evidence type="ECO:0000256" key="1">
    <source>
        <dbReference type="ARBA" id="ARBA00001971"/>
    </source>
</evidence>
<comment type="similarity">
    <text evidence="5 15">Belongs to the cytochrome P450 family.</text>
</comment>
<evidence type="ECO:0000256" key="9">
    <source>
        <dbReference type="ARBA" id="ARBA00022848"/>
    </source>
</evidence>
<sequence length="500" mass="57319">MFITISLLISAAVAFYVYLTWNFNYWKKRNVPGPNPTPLFGNFPSLLLRHRTVMDEMDQIYRDYKVKFNFVGVFSNRSPRVFVTSPALARDIITKHFRNFTDNEFAELADKESDPLLARNPFLLCGEEWKSKRTEISPAFTTARMKALFTIVEDVASRMARYIEQNHQSALEAKELAAKFTTDVVSSCIFDTDARSFTEDQAEIRAMGRKLMDQSFSALFNMILISMFPKVAKALDIGMIPKSVERFFTNLMAEAIRYRETNSIKRVDYLEHLISLRNKKEITELDMAAHGVTFFIDGFETSSVALSFTLYELGRNPSVQTRLRNELLEASNEQGSIDYDTLLELPFLDQVINEALRLWPPGPFLSKRCTEPIDLEINPAQQVRIEPGVCAIIPFWAIHRDAESYSDPDKFNPDRFSPETGGTNPYREKGCFMPFGDGPRQCLGMRFARMQIKRGLYEVVKCFEISVDTKTEDPLRMDPKSMLTAVIGGIWLNFKPITRS</sequence>
<accession>A0A1Q3FNL3</accession>
<dbReference type="GO" id="GO:0020037">
    <property type="term" value="F:heme binding"/>
    <property type="evidence" value="ECO:0007669"/>
    <property type="project" value="InterPro"/>
</dbReference>
<evidence type="ECO:0000256" key="7">
    <source>
        <dbReference type="ARBA" id="ARBA00022723"/>
    </source>
</evidence>
<protein>
    <submittedName>
        <fullName evidence="16">Putative cytochrome p450</fullName>
    </submittedName>
</protein>
<keyword evidence="12 15" id="KW-0503">Monooxygenase</keyword>
<reference evidence="16" key="1">
    <citation type="submission" date="2017-01" db="EMBL/GenBank/DDBJ databases">
        <title>A deep insight into the sialotranscriptome of adult male and female Cluex tarsalis mosquitoes.</title>
        <authorList>
            <person name="Ribeiro J.M."/>
            <person name="Moreira F."/>
            <person name="Bernard K.A."/>
            <person name="Calvo E."/>
        </authorList>
    </citation>
    <scope>NUCLEOTIDE SEQUENCE</scope>
    <source>
        <strain evidence="16">Kern County</strain>
        <tissue evidence="16">Salivary glands</tissue>
    </source>
</reference>
<comment type="function">
    <text evidence="2">May be involved in the metabolism of insect hormones and in the breakdown of synthetic insecticides.</text>
</comment>
<dbReference type="PRINTS" id="PR00465">
    <property type="entry name" value="EP450IV"/>
</dbReference>
<evidence type="ECO:0000256" key="3">
    <source>
        <dbReference type="ARBA" id="ARBA00004174"/>
    </source>
</evidence>
<evidence type="ECO:0000256" key="4">
    <source>
        <dbReference type="ARBA" id="ARBA00004406"/>
    </source>
</evidence>
<keyword evidence="13" id="KW-0472">Membrane</keyword>
<dbReference type="InterPro" id="IPR036396">
    <property type="entry name" value="Cyt_P450_sf"/>
</dbReference>
<dbReference type="PRINTS" id="PR00385">
    <property type="entry name" value="P450"/>
</dbReference>